<keyword evidence="3 6" id="KW-0717">Septation</keyword>
<dbReference type="EMBL" id="JAGGMQ010000001">
    <property type="protein sequence ID" value="MBP2170654.1"/>
    <property type="molecule type" value="Genomic_DNA"/>
</dbReference>
<comment type="function">
    <text evidence="6">Component of the SOS system and an inhibitor of cell division. Accumulation of SulA causes rapid cessation of cell division and the appearance of long, non-septate filaments. In the presence of GTP, binds a polymerization-competent form of FtsZ in a 1:1 ratio, thus inhibiting FtsZ polymerization and therefore preventing it from participating in the assembly of the Z ring. This mechanism prevents the premature segregation of damaged DNA to daughter cells during cell division.</text>
</comment>
<evidence type="ECO:0000256" key="1">
    <source>
        <dbReference type="ARBA" id="ARBA00022618"/>
    </source>
</evidence>
<evidence type="ECO:0000313" key="8">
    <source>
        <dbReference type="Proteomes" id="UP001195624"/>
    </source>
</evidence>
<keyword evidence="1 6" id="KW-0132">Cell division</keyword>
<sequence length="240" mass="27143">MQFSFSMIIRCKKSVFLHEIRKYSIRVTGSINKCFCSGISFYSARCFPKLRLIFAHNAVTVYPYSNTASEQPMRTHLLKTQSANAVVHPSRHATAATTASGGWISELTYSEDQPGMTQMLLLPLLQQLGTQSRWQLWLTPPQKLSRRWLQQSGLPLDKVMQIPQSAEISTVDAMIKALQTGNYSVVLGWLPEEIDRDDRRRLDEAAAMGQALGLIMRPQYRISASTRPESGLKIHSTLYH</sequence>
<organism evidence="7 8">
    <name type="scientific">Winslowiella toletana</name>
    <dbReference type="NCBI Taxonomy" id="92490"/>
    <lineage>
        <taxon>Bacteria</taxon>
        <taxon>Pseudomonadati</taxon>
        <taxon>Pseudomonadota</taxon>
        <taxon>Gammaproteobacteria</taxon>
        <taxon>Enterobacterales</taxon>
        <taxon>Erwiniaceae</taxon>
        <taxon>Winslowiella</taxon>
    </lineage>
</organism>
<protein>
    <recommendedName>
        <fullName evidence="6">Cell division inhibitor SulA</fullName>
    </recommendedName>
</protein>
<dbReference type="Gene3D" id="3.40.50.300">
    <property type="entry name" value="P-loop containing nucleotide triphosphate hydrolases"/>
    <property type="match status" value="1"/>
</dbReference>
<comment type="caution">
    <text evidence="7">The sequence shown here is derived from an EMBL/GenBank/DDBJ whole genome shotgun (WGS) entry which is preliminary data.</text>
</comment>
<dbReference type="InterPro" id="IPR027417">
    <property type="entry name" value="P-loop_NTPase"/>
</dbReference>
<name>A0ABS4PDE7_9GAMM</name>
<dbReference type="HAMAP" id="MF_01179">
    <property type="entry name" value="SulA"/>
    <property type="match status" value="1"/>
</dbReference>
<comment type="subunit">
    <text evidence="6">Interacts with FtsZ.</text>
</comment>
<dbReference type="SUPFAM" id="SSF52540">
    <property type="entry name" value="P-loop containing nucleoside triphosphate hydrolases"/>
    <property type="match status" value="1"/>
</dbReference>
<evidence type="ECO:0000256" key="5">
    <source>
        <dbReference type="ARBA" id="ARBA00023306"/>
    </source>
</evidence>
<dbReference type="NCBIfam" id="NF007892">
    <property type="entry name" value="PRK10595.1"/>
    <property type="match status" value="1"/>
</dbReference>
<dbReference type="Proteomes" id="UP001195624">
    <property type="component" value="Unassembled WGS sequence"/>
</dbReference>
<comment type="induction">
    <text evidence="6">By DNA damage, as part of the SOS response.</text>
</comment>
<dbReference type="PANTHER" id="PTHR35369:SF4">
    <property type="entry name" value="CELL DIVISION INHIBITOR SULA"/>
    <property type="match status" value="1"/>
</dbReference>
<feature type="site" description="Essential for degradation by Lon protease" evidence="6">
    <location>
        <position position="240"/>
    </location>
</feature>
<dbReference type="Pfam" id="PF03846">
    <property type="entry name" value="SulA"/>
    <property type="match status" value="1"/>
</dbReference>
<dbReference type="InterPro" id="IPR004596">
    <property type="entry name" value="Cell_div_suppressor_SulA"/>
</dbReference>
<dbReference type="InterPro" id="IPR047696">
    <property type="entry name" value="SulA_enterobact"/>
</dbReference>
<comment type="similarity">
    <text evidence="6">Belongs to the SulA family.</text>
</comment>
<evidence type="ECO:0000256" key="4">
    <source>
        <dbReference type="ARBA" id="ARBA00023236"/>
    </source>
</evidence>
<accession>A0ABS4PDE7</accession>
<keyword evidence="4 6" id="KW-0742">SOS response</keyword>
<evidence type="ECO:0000313" key="7">
    <source>
        <dbReference type="EMBL" id="MBP2170654.1"/>
    </source>
</evidence>
<proteinExistence type="evidence at transcript level"/>
<feature type="region of interest" description="FtsZ binding" evidence="6">
    <location>
        <begin position="177"/>
        <end position="183"/>
    </location>
</feature>
<evidence type="ECO:0000256" key="6">
    <source>
        <dbReference type="HAMAP-Rule" id="MF_01179"/>
    </source>
</evidence>
<comment type="PTM">
    <text evidence="6">Is rapidly cleaved and degraded by the Lon protease once DNA damage is repaired.</text>
</comment>
<feature type="region of interest" description="Lon protease binding" evidence="6">
    <location>
        <begin position="233"/>
        <end position="240"/>
    </location>
</feature>
<evidence type="ECO:0000256" key="3">
    <source>
        <dbReference type="ARBA" id="ARBA00023210"/>
    </source>
</evidence>
<keyword evidence="8" id="KW-1185">Reference proteome</keyword>
<keyword evidence="2 6" id="KW-0227">DNA damage</keyword>
<evidence type="ECO:0000256" key="2">
    <source>
        <dbReference type="ARBA" id="ARBA00022763"/>
    </source>
</evidence>
<dbReference type="InterPro" id="IPR050356">
    <property type="entry name" value="SulA_CellDiv_inhibitor"/>
</dbReference>
<keyword evidence="5 6" id="KW-0131">Cell cycle</keyword>
<reference evidence="8" key="1">
    <citation type="submission" date="2023-07" db="EMBL/GenBank/DDBJ databases">
        <title>Genome mining of underrepresented organisms for secondary metabolites.</title>
        <authorList>
            <person name="D'Agostino P.M."/>
        </authorList>
    </citation>
    <scope>NUCLEOTIDE SEQUENCE [LARGE SCALE GENOMIC DNA]</scope>
    <source>
        <strain evidence="8">WS4403</strain>
    </source>
</reference>
<dbReference type="PANTHER" id="PTHR35369">
    <property type="entry name" value="BLR3025 PROTEIN-RELATED"/>
    <property type="match status" value="1"/>
</dbReference>
<gene>
    <name evidence="6" type="primary">sulA</name>
    <name evidence="7" type="ORF">J2125_003846</name>
</gene>
<dbReference type="NCBIfam" id="TIGR00623">
    <property type="entry name" value="SOS_SulA_coli"/>
    <property type="match status" value="1"/>
</dbReference>